<dbReference type="Pfam" id="PF00533">
    <property type="entry name" value="BRCT"/>
    <property type="match status" value="1"/>
</dbReference>
<protein>
    <recommendedName>
        <fullName evidence="2">BRCT domain-containing protein</fullName>
    </recommendedName>
</protein>
<dbReference type="PROSITE" id="PS50172">
    <property type="entry name" value="BRCT"/>
    <property type="match status" value="1"/>
</dbReference>
<organism evidence="3 4">
    <name type="scientific">Ramalina farinacea</name>
    <dbReference type="NCBI Taxonomy" id="258253"/>
    <lineage>
        <taxon>Eukaryota</taxon>
        <taxon>Fungi</taxon>
        <taxon>Dikarya</taxon>
        <taxon>Ascomycota</taxon>
        <taxon>Pezizomycotina</taxon>
        <taxon>Lecanoromycetes</taxon>
        <taxon>OSLEUM clade</taxon>
        <taxon>Lecanoromycetidae</taxon>
        <taxon>Lecanorales</taxon>
        <taxon>Lecanorineae</taxon>
        <taxon>Ramalinaceae</taxon>
        <taxon>Ramalina</taxon>
    </lineage>
</organism>
<proteinExistence type="predicted"/>
<dbReference type="Proteomes" id="UP001161017">
    <property type="component" value="Unassembled WGS sequence"/>
</dbReference>
<feature type="domain" description="BRCT" evidence="2">
    <location>
        <begin position="155"/>
        <end position="261"/>
    </location>
</feature>
<evidence type="ECO:0000259" key="2">
    <source>
        <dbReference type="PROSITE" id="PS50172"/>
    </source>
</evidence>
<evidence type="ECO:0000313" key="4">
    <source>
        <dbReference type="Proteomes" id="UP001161017"/>
    </source>
</evidence>
<sequence>MPFTQPTIPPAAAPIRKTFDPWNSSSTGHQRAENRLAGSTSWRQSRTAKLASQFRSGAGGGKRMFDSVGAGNPEFGKDGRKENGSWEKGAKGLREEGWRDIGVLIKSGPEVEREVREKEKMDREGEFPETRVPGVGDDEEEGDAEALEEREKKKLKRGVFQDLAFYINGSTGPMVSDHRLKQILAENGGRVSLGLARRSVTHVIVGRPNGRTGGAGGGLSGSKIEKEIQRVRGCGVKFVSVEWVLDSLAAGKKLSEHKYEGVKTAPSGVGSVMGMFKKQEMRAKRGALIDSEKSKELA</sequence>
<dbReference type="SMART" id="SM00292">
    <property type="entry name" value="BRCT"/>
    <property type="match status" value="1"/>
</dbReference>
<dbReference type="SUPFAM" id="SSF52113">
    <property type="entry name" value="BRCT domain"/>
    <property type="match status" value="1"/>
</dbReference>
<gene>
    <name evidence="3" type="ORF">OHK93_001122</name>
</gene>
<keyword evidence="4" id="KW-1185">Reference proteome</keyword>
<reference evidence="3" key="1">
    <citation type="journal article" date="2023" name="Genome Biol. Evol.">
        <title>First Whole Genome Sequence and Flow Cytometry Genome Size Data for the Lichen-Forming Fungus Ramalina farinacea (Ascomycota).</title>
        <authorList>
            <person name="Llewellyn T."/>
            <person name="Mian S."/>
            <person name="Hill R."/>
            <person name="Leitch I.J."/>
            <person name="Gaya E."/>
        </authorList>
    </citation>
    <scope>NUCLEOTIDE SEQUENCE</scope>
    <source>
        <strain evidence="3">LIQ254RAFAR</strain>
    </source>
</reference>
<comment type="caution">
    <text evidence="3">The sequence shown here is derived from an EMBL/GenBank/DDBJ whole genome shotgun (WGS) entry which is preliminary data.</text>
</comment>
<feature type="region of interest" description="Disordered" evidence="1">
    <location>
        <begin position="1"/>
        <end position="91"/>
    </location>
</feature>
<dbReference type="Gene3D" id="3.40.50.10190">
    <property type="entry name" value="BRCT domain"/>
    <property type="match status" value="1"/>
</dbReference>
<dbReference type="EMBL" id="JAPUFD010000010">
    <property type="protein sequence ID" value="MDI1489923.1"/>
    <property type="molecule type" value="Genomic_DNA"/>
</dbReference>
<evidence type="ECO:0000313" key="3">
    <source>
        <dbReference type="EMBL" id="MDI1489923.1"/>
    </source>
</evidence>
<name>A0AA43QS69_9LECA</name>
<evidence type="ECO:0000256" key="1">
    <source>
        <dbReference type="SAM" id="MobiDB-lite"/>
    </source>
</evidence>
<dbReference type="AlphaFoldDB" id="A0AA43QS69"/>
<feature type="compositionally biased region" description="Polar residues" evidence="1">
    <location>
        <begin position="37"/>
        <end position="47"/>
    </location>
</feature>
<feature type="compositionally biased region" description="Basic and acidic residues" evidence="1">
    <location>
        <begin position="75"/>
        <end position="91"/>
    </location>
</feature>
<dbReference type="InterPro" id="IPR036420">
    <property type="entry name" value="BRCT_dom_sf"/>
</dbReference>
<feature type="region of interest" description="Disordered" evidence="1">
    <location>
        <begin position="114"/>
        <end position="144"/>
    </location>
</feature>
<dbReference type="InterPro" id="IPR001357">
    <property type="entry name" value="BRCT_dom"/>
</dbReference>
<accession>A0AA43QS69</accession>
<feature type="compositionally biased region" description="Basic and acidic residues" evidence="1">
    <location>
        <begin position="114"/>
        <end position="129"/>
    </location>
</feature>